<keyword evidence="3" id="KW-1185">Reference proteome</keyword>
<evidence type="ECO:0000313" key="2">
    <source>
        <dbReference type="EMBL" id="GGD56439.1"/>
    </source>
</evidence>
<dbReference type="Pfam" id="PF12146">
    <property type="entry name" value="Hydrolase_4"/>
    <property type="match status" value="1"/>
</dbReference>
<dbReference type="SUPFAM" id="SSF53474">
    <property type="entry name" value="alpha/beta-Hydrolases"/>
    <property type="match status" value="1"/>
</dbReference>
<proteinExistence type="predicted"/>
<dbReference type="AlphaFoldDB" id="A0A916YQJ4"/>
<dbReference type="RefSeq" id="WP_066772510.1">
    <property type="nucleotide sequence ID" value="NZ_BMIP01000001.1"/>
</dbReference>
<dbReference type="InterPro" id="IPR029058">
    <property type="entry name" value="AB_hydrolase_fold"/>
</dbReference>
<feature type="domain" description="Serine aminopeptidase S33" evidence="1">
    <location>
        <begin position="46"/>
        <end position="303"/>
    </location>
</feature>
<dbReference type="PANTHER" id="PTHR11614">
    <property type="entry name" value="PHOSPHOLIPASE-RELATED"/>
    <property type="match status" value="1"/>
</dbReference>
<dbReference type="EMBL" id="BMIP01000001">
    <property type="protein sequence ID" value="GGD56439.1"/>
    <property type="molecule type" value="Genomic_DNA"/>
</dbReference>
<comment type="caution">
    <text evidence="2">The sequence shown here is derived from an EMBL/GenBank/DDBJ whole genome shotgun (WGS) entry which is preliminary data.</text>
</comment>
<protein>
    <submittedName>
        <fullName evidence="2">Lysophospholipase</fullName>
    </submittedName>
</protein>
<dbReference type="Gene3D" id="3.40.50.1820">
    <property type="entry name" value="alpha/beta hydrolase"/>
    <property type="match status" value="1"/>
</dbReference>
<accession>A0A916YQJ4</accession>
<reference evidence="2" key="2">
    <citation type="submission" date="2020-09" db="EMBL/GenBank/DDBJ databases">
        <authorList>
            <person name="Sun Q."/>
            <person name="Zhou Y."/>
        </authorList>
    </citation>
    <scope>NUCLEOTIDE SEQUENCE</scope>
    <source>
        <strain evidence="2">CGMCC 1.15360</strain>
    </source>
</reference>
<reference evidence="2" key="1">
    <citation type="journal article" date="2014" name="Int. J. Syst. Evol. Microbiol.">
        <title>Complete genome sequence of Corynebacterium casei LMG S-19264T (=DSM 44701T), isolated from a smear-ripened cheese.</title>
        <authorList>
            <consortium name="US DOE Joint Genome Institute (JGI-PGF)"/>
            <person name="Walter F."/>
            <person name="Albersmeier A."/>
            <person name="Kalinowski J."/>
            <person name="Ruckert C."/>
        </authorList>
    </citation>
    <scope>NUCLEOTIDE SEQUENCE</scope>
    <source>
        <strain evidence="2">CGMCC 1.15360</strain>
    </source>
</reference>
<name>A0A916YQJ4_9SPHN</name>
<organism evidence="2 3">
    <name type="scientific">Croceicoccus mobilis</name>
    <dbReference type="NCBI Taxonomy" id="1703339"/>
    <lineage>
        <taxon>Bacteria</taxon>
        <taxon>Pseudomonadati</taxon>
        <taxon>Pseudomonadota</taxon>
        <taxon>Alphaproteobacteria</taxon>
        <taxon>Sphingomonadales</taxon>
        <taxon>Erythrobacteraceae</taxon>
        <taxon>Croceicoccus</taxon>
    </lineage>
</organism>
<gene>
    <name evidence="2" type="ORF">GCM10010990_02080</name>
</gene>
<dbReference type="Proteomes" id="UP000612349">
    <property type="component" value="Unassembled WGS sequence"/>
</dbReference>
<dbReference type="InterPro" id="IPR051044">
    <property type="entry name" value="MAG_DAG_Lipase"/>
</dbReference>
<sequence length="327" mass="35975">MKARISDTRRSIPTGATESVWHAADGHPIRRIDWPGINAAETGARDRGAILFLGGRGDHYEKYLETLDHWHRQGWAVTSIDWRGQAGSGRLGSDSMTGHVADFSHWISDLRDFWADWSARHDSGPRVLVGHSMGGHLSLRAVGEGAVSPDALVLVAPMLGFAGPPLPPAMWHAATIAMTALGPRHRPAWKAGEKPASGIDARQSLLTHDKSRYDDEHFWRQARPELQMGAPSWGWLERAAESMRRTARADFLKQVNLPVLVLSTSADRLVSARAIRRAVNLLPDAEHIEFGPESAHEILRESDDVRDRALQGIADFLDRHVPAGAAA</sequence>
<evidence type="ECO:0000313" key="3">
    <source>
        <dbReference type="Proteomes" id="UP000612349"/>
    </source>
</evidence>
<evidence type="ECO:0000259" key="1">
    <source>
        <dbReference type="Pfam" id="PF12146"/>
    </source>
</evidence>
<dbReference type="InterPro" id="IPR022742">
    <property type="entry name" value="Hydrolase_4"/>
</dbReference>